<evidence type="ECO:0000313" key="12">
    <source>
        <dbReference type="Proteomes" id="UP000189437"/>
    </source>
</evidence>
<dbReference type="EC" id="4.2.1.75" evidence="3 9"/>
<gene>
    <name evidence="11" type="ORF">BKK48_06845</name>
</gene>
<dbReference type="Gene3D" id="3.40.50.10090">
    <property type="match status" value="2"/>
</dbReference>
<evidence type="ECO:0000256" key="7">
    <source>
        <dbReference type="ARBA" id="ARBA00040167"/>
    </source>
</evidence>
<dbReference type="RefSeq" id="WP_077427398.1">
    <property type="nucleotide sequence ID" value="NZ_MLHH01000014.1"/>
</dbReference>
<proteinExistence type="inferred from homology"/>
<sequence length="249" mass="27958">MAVLVTRPDERGKQLVERLNQSGIVALHLPLFTFESGGDLEDLPKKLNQLNPADYVFLVSQSAVDFSVKTLKETGFCWREDLQYFTVGQRTSQYFTCQSGQVVRYPISQENSEALLALPQMQQLNGKQVLILRGNGGREYFAEQAIQRGASVDILECYRRVPILYNKEEQTSICKRAGVDTLVVTSLEILQALIEFVPENEQNWLKSCRLVTVSPRIAEAAQQQGWQSVTLSPKADNPSLLNTLLSSMT</sequence>
<protein>
    <recommendedName>
        <fullName evidence="7 9">Uroporphyrinogen-III synthase</fullName>
        <ecNumber evidence="3 9">4.2.1.75</ecNumber>
    </recommendedName>
</protein>
<evidence type="ECO:0000256" key="6">
    <source>
        <dbReference type="ARBA" id="ARBA00037589"/>
    </source>
</evidence>
<comment type="function">
    <text evidence="6 9">Catalyzes cyclization of the linear tetrapyrrole, hydroxymethylbilane, to the macrocyclic uroporphyrinogen III.</text>
</comment>
<keyword evidence="5 9" id="KW-0627">Porphyrin biosynthesis</keyword>
<dbReference type="PANTHER" id="PTHR38042">
    <property type="entry name" value="UROPORPHYRINOGEN-III SYNTHASE, CHLOROPLASTIC"/>
    <property type="match status" value="1"/>
</dbReference>
<feature type="domain" description="Tetrapyrrole biosynthesis uroporphyrinogen III synthase" evidence="10">
    <location>
        <begin position="14"/>
        <end position="241"/>
    </location>
</feature>
<dbReference type="GO" id="GO:0004852">
    <property type="term" value="F:uroporphyrinogen-III synthase activity"/>
    <property type="evidence" value="ECO:0007669"/>
    <property type="project" value="UniProtKB-UniRule"/>
</dbReference>
<comment type="caution">
    <text evidence="11">The sequence shown here is derived from an EMBL/GenBank/DDBJ whole genome shotgun (WGS) entry which is preliminary data.</text>
</comment>
<dbReference type="EMBL" id="MLHH01000014">
    <property type="protein sequence ID" value="OOF36146.1"/>
    <property type="molecule type" value="Genomic_DNA"/>
</dbReference>
<dbReference type="OrthoDB" id="9787650at2"/>
<evidence type="ECO:0000256" key="9">
    <source>
        <dbReference type="RuleBase" id="RU366031"/>
    </source>
</evidence>
<dbReference type="UniPathway" id="UPA00251">
    <property type="reaction ID" value="UER00320"/>
</dbReference>
<evidence type="ECO:0000256" key="4">
    <source>
        <dbReference type="ARBA" id="ARBA00023239"/>
    </source>
</evidence>
<comment type="catalytic activity">
    <reaction evidence="8 9">
        <text>hydroxymethylbilane = uroporphyrinogen III + H2O</text>
        <dbReference type="Rhea" id="RHEA:18965"/>
        <dbReference type="ChEBI" id="CHEBI:15377"/>
        <dbReference type="ChEBI" id="CHEBI:57308"/>
        <dbReference type="ChEBI" id="CHEBI:57845"/>
        <dbReference type="EC" id="4.2.1.75"/>
    </reaction>
</comment>
<accession>A0A1V3I7W8</accession>
<reference evidence="11 12" key="1">
    <citation type="submission" date="2016-10" db="EMBL/GenBank/DDBJ databases">
        <title>Rodentibacter gen. nov. and new species.</title>
        <authorList>
            <person name="Christensen H."/>
        </authorList>
    </citation>
    <scope>NUCLEOTIDE SEQUENCE [LARGE SCALE GENOMIC DNA]</scope>
    <source>
        <strain evidence="11 12">Ac69</strain>
    </source>
</reference>
<evidence type="ECO:0000313" key="11">
    <source>
        <dbReference type="EMBL" id="OOF36146.1"/>
    </source>
</evidence>
<evidence type="ECO:0000256" key="8">
    <source>
        <dbReference type="ARBA" id="ARBA00048617"/>
    </source>
</evidence>
<evidence type="ECO:0000256" key="3">
    <source>
        <dbReference type="ARBA" id="ARBA00013109"/>
    </source>
</evidence>
<dbReference type="STRING" id="1908258.BKK48_06845"/>
<evidence type="ECO:0000256" key="1">
    <source>
        <dbReference type="ARBA" id="ARBA00004772"/>
    </source>
</evidence>
<dbReference type="PANTHER" id="PTHR38042:SF1">
    <property type="entry name" value="UROPORPHYRINOGEN-III SYNTHASE, CHLOROPLASTIC"/>
    <property type="match status" value="1"/>
</dbReference>
<dbReference type="InterPro" id="IPR039793">
    <property type="entry name" value="UROS/Hem4"/>
</dbReference>
<evidence type="ECO:0000256" key="5">
    <source>
        <dbReference type="ARBA" id="ARBA00023244"/>
    </source>
</evidence>
<dbReference type="GO" id="GO:0006782">
    <property type="term" value="P:protoporphyrinogen IX biosynthetic process"/>
    <property type="evidence" value="ECO:0007669"/>
    <property type="project" value="UniProtKB-UniRule"/>
</dbReference>
<keyword evidence="4 9" id="KW-0456">Lyase</keyword>
<comment type="similarity">
    <text evidence="2 9">Belongs to the uroporphyrinogen-III synthase family.</text>
</comment>
<dbReference type="GO" id="GO:0006780">
    <property type="term" value="P:uroporphyrinogen III biosynthetic process"/>
    <property type="evidence" value="ECO:0007669"/>
    <property type="project" value="UniProtKB-UniRule"/>
</dbReference>
<keyword evidence="12" id="KW-1185">Reference proteome</keyword>
<dbReference type="SUPFAM" id="SSF69618">
    <property type="entry name" value="HemD-like"/>
    <property type="match status" value="1"/>
</dbReference>
<comment type="pathway">
    <text evidence="1 9">Porphyrin-containing compound metabolism; protoporphyrin-IX biosynthesis; coproporphyrinogen-III from 5-aminolevulinate: step 3/4.</text>
</comment>
<organism evidence="11 12">
    <name type="scientific">Rodentibacter heidelbergensis</name>
    <dbReference type="NCBI Taxonomy" id="1908258"/>
    <lineage>
        <taxon>Bacteria</taxon>
        <taxon>Pseudomonadati</taxon>
        <taxon>Pseudomonadota</taxon>
        <taxon>Gammaproteobacteria</taxon>
        <taxon>Pasteurellales</taxon>
        <taxon>Pasteurellaceae</taxon>
        <taxon>Rodentibacter</taxon>
    </lineage>
</organism>
<dbReference type="InterPro" id="IPR003754">
    <property type="entry name" value="4pyrrol_synth_uPrphyn_synth"/>
</dbReference>
<evidence type="ECO:0000256" key="2">
    <source>
        <dbReference type="ARBA" id="ARBA00008133"/>
    </source>
</evidence>
<dbReference type="Proteomes" id="UP000189437">
    <property type="component" value="Unassembled WGS sequence"/>
</dbReference>
<name>A0A1V3I7W8_9PAST</name>
<dbReference type="AlphaFoldDB" id="A0A1V3I7W8"/>
<dbReference type="InterPro" id="IPR036108">
    <property type="entry name" value="4pyrrol_syn_uPrphyn_synt_sf"/>
</dbReference>
<dbReference type="CDD" id="cd06578">
    <property type="entry name" value="HemD"/>
    <property type="match status" value="1"/>
</dbReference>
<dbReference type="Pfam" id="PF02602">
    <property type="entry name" value="HEM4"/>
    <property type="match status" value="1"/>
</dbReference>
<evidence type="ECO:0000259" key="10">
    <source>
        <dbReference type="Pfam" id="PF02602"/>
    </source>
</evidence>